<keyword evidence="7 11" id="KW-0805">Transcription regulation</keyword>
<sequence length="135" mass="14730">MRGSRPLIPQTSTHQQGHQEDIVRLTTLLDTDRTGSGPWPTAASTTTTDERFDQLVADFIPCRSGDPELWFAEQTTQVEQAKALCRECPLLEGCLAGAIERAEPWGVWGGEVFIGGVVVATKRGRGRPRKNAVVA</sequence>
<keyword evidence="9 11" id="KW-1015">Disulfide bond</keyword>
<evidence type="ECO:0000256" key="4">
    <source>
        <dbReference type="ARBA" id="ARBA00022723"/>
    </source>
</evidence>
<evidence type="ECO:0000256" key="2">
    <source>
        <dbReference type="ARBA" id="ARBA00006597"/>
    </source>
</evidence>
<evidence type="ECO:0000313" key="14">
    <source>
        <dbReference type="Proteomes" id="UP000283374"/>
    </source>
</evidence>
<dbReference type="GO" id="GO:0047134">
    <property type="term" value="F:protein-disulfide reductase [NAD(P)H] activity"/>
    <property type="evidence" value="ECO:0007669"/>
    <property type="project" value="TreeGrafter"/>
</dbReference>
<dbReference type="PANTHER" id="PTHR38839">
    <property type="entry name" value="TRANSCRIPTIONAL REGULATOR WHID-RELATED"/>
    <property type="match status" value="1"/>
</dbReference>
<proteinExistence type="inferred from homology"/>
<keyword evidence="10 11" id="KW-0804">Transcription</keyword>
<evidence type="ECO:0000256" key="6">
    <source>
        <dbReference type="ARBA" id="ARBA00023014"/>
    </source>
</evidence>
<dbReference type="GO" id="GO:0035731">
    <property type="term" value="F:dinitrosyl-iron complex binding"/>
    <property type="evidence" value="ECO:0007669"/>
    <property type="project" value="UniProtKB-UniRule"/>
</dbReference>
<dbReference type="GO" id="GO:0005737">
    <property type="term" value="C:cytoplasm"/>
    <property type="evidence" value="ECO:0007669"/>
    <property type="project" value="UniProtKB-SubCell"/>
</dbReference>
<keyword evidence="4 11" id="KW-0479">Metal-binding</keyword>
<accession>A0A413RQI0</accession>
<dbReference type="HAMAP" id="MF_01479">
    <property type="entry name" value="WhiB"/>
    <property type="match status" value="1"/>
</dbReference>
<keyword evidence="11" id="KW-0963">Cytoplasm</keyword>
<evidence type="ECO:0000256" key="11">
    <source>
        <dbReference type="HAMAP-Rule" id="MF_01479"/>
    </source>
</evidence>
<dbReference type="GO" id="GO:0045892">
    <property type="term" value="P:negative regulation of DNA-templated transcription"/>
    <property type="evidence" value="ECO:0007669"/>
    <property type="project" value="TreeGrafter"/>
</dbReference>
<keyword evidence="3 11" id="KW-0004">4Fe-4S</keyword>
<dbReference type="PANTHER" id="PTHR38839:SF2">
    <property type="entry name" value="TRANSCRIPTIONAL REGULATOR WHIB7-RELATED"/>
    <property type="match status" value="1"/>
</dbReference>
<evidence type="ECO:0000256" key="8">
    <source>
        <dbReference type="ARBA" id="ARBA00023125"/>
    </source>
</evidence>
<comment type="cofactor">
    <cofactor evidence="11">
        <name>[4Fe-4S] cluster</name>
        <dbReference type="ChEBI" id="CHEBI:49883"/>
    </cofactor>
    <text evidence="11">Binds 1 [4Fe-4S] cluster per subunit. Following nitrosylation of the [4Fe-4S] cluster binds 1 [4Fe-8(NO)] cluster per subunit.</text>
</comment>
<evidence type="ECO:0000256" key="10">
    <source>
        <dbReference type="ARBA" id="ARBA00023163"/>
    </source>
</evidence>
<comment type="subcellular location">
    <subcellularLocation>
        <location evidence="1 11">Cytoplasm</location>
    </subcellularLocation>
</comment>
<evidence type="ECO:0000256" key="1">
    <source>
        <dbReference type="ARBA" id="ARBA00004496"/>
    </source>
</evidence>
<evidence type="ECO:0000256" key="7">
    <source>
        <dbReference type="ARBA" id="ARBA00023015"/>
    </source>
</evidence>
<evidence type="ECO:0000256" key="9">
    <source>
        <dbReference type="ARBA" id="ARBA00023157"/>
    </source>
</evidence>
<dbReference type="Pfam" id="PF02467">
    <property type="entry name" value="Whib"/>
    <property type="match status" value="1"/>
</dbReference>
<organism evidence="13 14">
    <name type="scientific">Cellulomonas rhizosphaerae</name>
    <dbReference type="NCBI Taxonomy" id="2293719"/>
    <lineage>
        <taxon>Bacteria</taxon>
        <taxon>Bacillati</taxon>
        <taxon>Actinomycetota</taxon>
        <taxon>Actinomycetes</taxon>
        <taxon>Micrococcales</taxon>
        <taxon>Cellulomonadaceae</taxon>
        <taxon>Cellulomonas</taxon>
    </lineage>
</organism>
<keyword evidence="8 11" id="KW-0238">DNA-binding</keyword>
<protein>
    <recommendedName>
        <fullName evidence="11">Transcriptional regulator WhiB</fullName>
    </recommendedName>
</protein>
<dbReference type="GO" id="GO:0046872">
    <property type="term" value="F:metal ion binding"/>
    <property type="evidence" value="ECO:0007669"/>
    <property type="project" value="UniProtKB-KW"/>
</dbReference>
<feature type="binding site" evidence="11">
    <location>
        <position position="88"/>
    </location>
    <ligand>
        <name>[4Fe-4S] cluster</name>
        <dbReference type="ChEBI" id="CHEBI:49883"/>
    </ligand>
</feature>
<keyword evidence="6 11" id="KW-0411">Iron-sulfur</keyword>
<dbReference type="InterPro" id="IPR034768">
    <property type="entry name" value="4FE4S_WBL"/>
</dbReference>
<keyword evidence="5 11" id="KW-0408">Iron</keyword>
<evidence type="ECO:0000256" key="3">
    <source>
        <dbReference type="ARBA" id="ARBA00022485"/>
    </source>
</evidence>
<feature type="binding site" evidence="11">
    <location>
        <position position="94"/>
    </location>
    <ligand>
        <name>[4Fe-4S] cluster</name>
        <dbReference type="ChEBI" id="CHEBI:49883"/>
    </ligand>
</feature>
<dbReference type="InterPro" id="IPR003482">
    <property type="entry name" value="Whib"/>
</dbReference>
<dbReference type="GO" id="GO:0045454">
    <property type="term" value="P:cell redox homeostasis"/>
    <property type="evidence" value="ECO:0007669"/>
    <property type="project" value="TreeGrafter"/>
</dbReference>
<comment type="function">
    <text evidence="11">Acts as a transcriptional regulator. Probably redox-responsive. The apo- but not holo-form probably binds DNA.</text>
</comment>
<comment type="PTM">
    <text evidence="11">Upon Fe-S cluster removal intramolecular disulfide bonds are formed.</text>
</comment>
<dbReference type="PROSITE" id="PS51674">
    <property type="entry name" value="4FE4S_WBL"/>
    <property type="match status" value="1"/>
</dbReference>
<comment type="PTM">
    <text evidence="11">The Fe-S cluster can be nitrosylated by nitric oxide (NO).</text>
</comment>
<comment type="similarity">
    <text evidence="2 11">Belongs to the WhiB family.</text>
</comment>
<dbReference type="EMBL" id="QWKP01000110">
    <property type="protein sequence ID" value="RHA44168.1"/>
    <property type="molecule type" value="Genomic_DNA"/>
</dbReference>
<dbReference type="Proteomes" id="UP000283374">
    <property type="component" value="Unassembled WGS sequence"/>
</dbReference>
<evidence type="ECO:0000259" key="12">
    <source>
        <dbReference type="PROSITE" id="PS51674"/>
    </source>
</evidence>
<gene>
    <name evidence="11" type="primary">whiB</name>
    <name evidence="13" type="ORF">D1825_02640</name>
</gene>
<reference evidence="13 14" key="1">
    <citation type="submission" date="2018-08" db="EMBL/GenBank/DDBJ databases">
        <title>Cellulomonas rhizosphaerae sp. nov., a novel actinomycete isolated from soil.</title>
        <authorList>
            <person name="Tian Y."/>
        </authorList>
    </citation>
    <scope>NUCLEOTIDE SEQUENCE [LARGE SCALE GENOMIC DNA]</scope>
    <source>
        <strain evidence="13 14">NEAU-TCZ24</strain>
    </source>
</reference>
<evidence type="ECO:0000313" key="13">
    <source>
        <dbReference type="EMBL" id="RHA44168.1"/>
    </source>
</evidence>
<dbReference type="AlphaFoldDB" id="A0A413RQI0"/>
<keyword evidence="14" id="KW-1185">Reference proteome</keyword>
<comment type="caution">
    <text evidence="13">The sequence shown here is derived from an EMBL/GenBank/DDBJ whole genome shotgun (WGS) entry which is preliminary data.</text>
</comment>
<dbReference type="OrthoDB" id="5244115at2"/>
<feature type="binding site" evidence="11">
    <location>
        <position position="62"/>
    </location>
    <ligand>
        <name>[4Fe-4S] cluster</name>
        <dbReference type="ChEBI" id="CHEBI:49883"/>
    </ligand>
</feature>
<dbReference type="GO" id="GO:0051539">
    <property type="term" value="F:4 iron, 4 sulfur cluster binding"/>
    <property type="evidence" value="ECO:0007669"/>
    <property type="project" value="UniProtKB-UniRule"/>
</dbReference>
<feature type="binding site" evidence="11">
    <location>
        <position position="85"/>
    </location>
    <ligand>
        <name>[4Fe-4S] cluster</name>
        <dbReference type="ChEBI" id="CHEBI:49883"/>
    </ligand>
</feature>
<dbReference type="GO" id="GO:0003677">
    <property type="term" value="F:DNA binding"/>
    <property type="evidence" value="ECO:0007669"/>
    <property type="project" value="UniProtKB-UniRule"/>
</dbReference>
<feature type="domain" description="4Fe-4S Wbl-type" evidence="12">
    <location>
        <begin position="61"/>
        <end position="118"/>
    </location>
</feature>
<name>A0A413RQI0_9CELL</name>
<evidence type="ECO:0000256" key="5">
    <source>
        <dbReference type="ARBA" id="ARBA00023004"/>
    </source>
</evidence>